<protein>
    <recommendedName>
        <fullName evidence="8">Nudix hydrolase domain-containing protein</fullName>
    </recommendedName>
</protein>
<dbReference type="PANTHER" id="PTHR12992">
    <property type="entry name" value="NUDIX HYDROLASE"/>
    <property type="match status" value="1"/>
</dbReference>
<dbReference type="STRING" id="1314773.A0A3N2PR00"/>
<keyword evidence="6" id="KW-0464">Manganese</keyword>
<dbReference type="AlphaFoldDB" id="A0A3N2PR00"/>
<keyword evidence="10" id="KW-1185">Reference proteome</keyword>
<dbReference type="EMBL" id="ML119058">
    <property type="protein sequence ID" value="ROT36884.1"/>
    <property type="molecule type" value="Genomic_DNA"/>
</dbReference>
<dbReference type="GO" id="GO:0046872">
    <property type="term" value="F:metal ion binding"/>
    <property type="evidence" value="ECO:0007669"/>
    <property type="project" value="UniProtKB-KW"/>
</dbReference>
<dbReference type="InterPro" id="IPR015797">
    <property type="entry name" value="NUDIX_hydrolase-like_dom_sf"/>
</dbReference>
<dbReference type="InterPro" id="IPR045121">
    <property type="entry name" value="CoAse"/>
</dbReference>
<reference evidence="9 10" key="1">
    <citation type="journal article" date="2018" name="Mol. Ecol.">
        <title>The obligate alkalophilic soda-lake fungus Sodiomyces alkalinus has shifted to a protein diet.</title>
        <authorList>
            <person name="Grum-Grzhimaylo A.A."/>
            <person name="Falkoski D.L."/>
            <person name="van den Heuvel J."/>
            <person name="Valero-Jimenez C.A."/>
            <person name="Min B."/>
            <person name="Choi I.G."/>
            <person name="Lipzen A."/>
            <person name="Daum C.G."/>
            <person name="Aanen D.K."/>
            <person name="Tsang A."/>
            <person name="Henrissat B."/>
            <person name="Bilanenko E.N."/>
            <person name="de Vries R.P."/>
            <person name="van Kan J.A.L."/>
            <person name="Grigoriev I.V."/>
            <person name="Debets A.J.M."/>
        </authorList>
    </citation>
    <scope>NUCLEOTIDE SEQUENCE [LARGE SCALE GENOMIC DNA]</scope>
    <source>
        <strain evidence="9 10">F11</strain>
    </source>
</reference>
<dbReference type="RefSeq" id="XP_028464690.1">
    <property type="nucleotide sequence ID" value="XM_028612380.1"/>
</dbReference>
<gene>
    <name evidence="9" type="ORF">SODALDRAFT_335099</name>
</gene>
<name>A0A3N2PR00_SODAK</name>
<dbReference type="GO" id="GO:0010945">
    <property type="term" value="F:coenzyme A diphosphatase activity"/>
    <property type="evidence" value="ECO:0007669"/>
    <property type="project" value="InterPro"/>
</dbReference>
<feature type="domain" description="Nudix hydrolase" evidence="8">
    <location>
        <begin position="112"/>
        <end position="252"/>
    </location>
</feature>
<dbReference type="SUPFAM" id="SSF55811">
    <property type="entry name" value="Nudix"/>
    <property type="match status" value="1"/>
</dbReference>
<feature type="compositionally biased region" description="Basic and acidic residues" evidence="7">
    <location>
        <begin position="347"/>
        <end position="359"/>
    </location>
</feature>
<sequence length="459" mass="50173">MTQLVGSDPSPESNTHRTVTEDSDTPNNRDTALPPPSEQDISDIVTYIGKASASTGQENEVAGEAGDRHEHATSYWDAGAMAPLNARSAAAIARLRAYRPPPFPVWDRLPASRRAAVLLLLYADRRGDLRVIITMRATSLRNFSGHAALPGGKADSVHETPYQIARREAWEEIGLPLDARLPKPFRIEPLCELPCNMAQTHLVVRPCVAFLHIDRDASSSSSSSSSAATTTTTTAAAAAAAAAASATQQNNKSKSSNDDDDDDGGGDMSIIPRLDAKEVAAVFTAPFHNFLLTTDEPRPERTRRPLPPGHWYDGRWLSFRDQAWRVHNFHVPVDGQKVSKPQQSPQQEEKTSPEEEPQTRGENGTTAAQEELARKLAEEEKETGRYKVWGMTAHILLDAARIAYDEEPEMEHNPHLGDERLIAEAEVEGLLFDKKRGAEGGEEGEGKGKGKGKTEPVKM</sequence>
<feature type="region of interest" description="Disordered" evidence="7">
    <location>
        <begin position="332"/>
        <end position="370"/>
    </location>
</feature>
<feature type="region of interest" description="Disordered" evidence="7">
    <location>
        <begin position="242"/>
        <end position="270"/>
    </location>
</feature>
<dbReference type="InterPro" id="IPR000086">
    <property type="entry name" value="NUDIX_hydrolase_dom"/>
</dbReference>
<dbReference type="Gene3D" id="3.90.79.10">
    <property type="entry name" value="Nucleoside Triphosphate Pyrophosphohydrolase"/>
    <property type="match status" value="1"/>
</dbReference>
<evidence type="ECO:0000256" key="2">
    <source>
        <dbReference type="ARBA" id="ARBA00001946"/>
    </source>
</evidence>
<dbReference type="GO" id="GO:0015938">
    <property type="term" value="P:coenzyme A catabolic process"/>
    <property type="evidence" value="ECO:0007669"/>
    <property type="project" value="TreeGrafter"/>
</dbReference>
<dbReference type="PROSITE" id="PS51462">
    <property type="entry name" value="NUDIX"/>
    <property type="match status" value="1"/>
</dbReference>
<feature type="region of interest" description="Disordered" evidence="7">
    <location>
        <begin position="1"/>
        <end position="41"/>
    </location>
</feature>
<evidence type="ECO:0000256" key="1">
    <source>
        <dbReference type="ARBA" id="ARBA00001936"/>
    </source>
</evidence>
<feature type="compositionally biased region" description="Low complexity" evidence="7">
    <location>
        <begin position="242"/>
        <end position="254"/>
    </location>
</feature>
<comment type="cofactor">
    <cofactor evidence="1">
        <name>Mn(2+)</name>
        <dbReference type="ChEBI" id="CHEBI:29035"/>
    </cofactor>
</comment>
<evidence type="ECO:0000256" key="4">
    <source>
        <dbReference type="ARBA" id="ARBA00022801"/>
    </source>
</evidence>
<evidence type="ECO:0000256" key="7">
    <source>
        <dbReference type="SAM" id="MobiDB-lite"/>
    </source>
</evidence>
<comment type="cofactor">
    <cofactor evidence="2">
        <name>Mg(2+)</name>
        <dbReference type="ChEBI" id="CHEBI:18420"/>
    </cofactor>
</comment>
<feature type="compositionally biased region" description="Polar residues" evidence="7">
    <location>
        <begin position="1"/>
        <end position="13"/>
    </location>
</feature>
<evidence type="ECO:0000256" key="3">
    <source>
        <dbReference type="ARBA" id="ARBA00022723"/>
    </source>
</evidence>
<evidence type="ECO:0000256" key="5">
    <source>
        <dbReference type="ARBA" id="ARBA00022842"/>
    </source>
</evidence>
<dbReference type="Pfam" id="PF00293">
    <property type="entry name" value="NUDIX"/>
    <property type="match status" value="1"/>
</dbReference>
<evidence type="ECO:0000313" key="9">
    <source>
        <dbReference type="EMBL" id="ROT36884.1"/>
    </source>
</evidence>
<keyword evidence="5" id="KW-0460">Magnesium</keyword>
<evidence type="ECO:0000259" key="8">
    <source>
        <dbReference type="PROSITE" id="PS51462"/>
    </source>
</evidence>
<dbReference type="GeneID" id="39580858"/>
<dbReference type="CDD" id="cd03426">
    <property type="entry name" value="NUDIX_CoAse_Nudt7"/>
    <property type="match status" value="1"/>
</dbReference>
<evidence type="ECO:0000313" key="10">
    <source>
        <dbReference type="Proteomes" id="UP000272025"/>
    </source>
</evidence>
<proteinExistence type="predicted"/>
<keyword evidence="3" id="KW-0479">Metal-binding</keyword>
<dbReference type="PANTHER" id="PTHR12992:SF24">
    <property type="entry name" value="PEROXISOMAL COENZYME A DIPHOSPHATASE NUDT7"/>
    <property type="match status" value="1"/>
</dbReference>
<keyword evidence="4" id="KW-0378">Hydrolase</keyword>
<feature type="region of interest" description="Disordered" evidence="7">
    <location>
        <begin position="433"/>
        <end position="459"/>
    </location>
</feature>
<evidence type="ECO:0000256" key="6">
    <source>
        <dbReference type="ARBA" id="ARBA00023211"/>
    </source>
</evidence>
<organism evidence="9 10">
    <name type="scientific">Sodiomyces alkalinus (strain CBS 110278 / VKM F-3762 / F11)</name>
    <name type="common">Alkaliphilic filamentous fungus</name>
    <dbReference type="NCBI Taxonomy" id="1314773"/>
    <lineage>
        <taxon>Eukaryota</taxon>
        <taxon>Fungi</taxon>
        <taxon>Dikarya</taxon>
        <taxon>Ascomycota</taxon>
        <taxon>Pezizomycotina</taxon>
        <taxon>Sordariomycetes</taxon>
        <taxon>Hypocreomycetidae</taxon>
        <taxon>Glomerellales</taxon>
        <taxon>Plectosphaerellaceae</taxon>
        <taxon>Sodiomyces</taxon>
    </lineage>
</organism>
<dbReference type="OrthoDB" id="206213at2759"/>
<dbReference type="Proteomes" id="UP000272025">
    <property type="component" value="Unassembled WGS sequence"/>
</dbReference>
<accession>A0A3N2PR00</accession>